<sequence length="89" mass="10526">MFCWSFITYIPVILQTADALTTLRNPSHIVIYAPGDFLPCRVTRPTASPLWDLRKRCSKYLLHFVLQLKLFRIYRSFNSINAFYSHSHF</sequence>
<dbReference type="Proteomes" id="UP000306790">
    <property type="component" value="Unassembled WGS sequence"/>
</dbReference>
<protein>
    <recommendedName>
        <fullName evidence="3">Secreted protein</fullName>
    </recommendedName>
</protein>
<evidence type="ECO:0000313" key="1">
    <source>
        <dbReference type="EMBL" id="THE37375.1"/>
    </source>
</evidence>
<organism evidence="1 2">
    <name type="scientific">Citrobacter murliniae</name>
    <dbReference type="NCBI Taxonomy" id="67829"/>
    <lineage>
        <taxon>Bacteria</taxon>
        <taxon>Pseudomonadati</taxon>
        <taxon>Pseudomonadota</taxon>
        <taxon>Gammaproteobacteria</taxon>
        <taxon>Enterobacterales</taxon>
        <taxon>Enterobacteriaceae</taxon>
        <taxon>Citrobacter</taxon>
        <taxon>Citrobacter freundii complex</taxon>
    </lineage>
</organism>
<keyword evidence="2" id="KW-1185">Reference proteome</keyword>
<name>A0ABY2PTH4_9ENTR</name>
<evidence type="ECO:0008006" key="3">
    <source>
        <dbReference type="Google" id="ProtNLM"/>
    </source>
</evidence>
<gene>
    <name evidence="1" type="ORF">DJ535_13890</name>
</gene>
<reference evidence="1 2" key="1">
    <citation type="submission" date="2018-05" db="EMBL/GenBank/DDBJ databases">
        <title>Isolation and genomic analyses of lactose-positive bacteria from faecal samples of preterm neonates.</title>
        <authorList>
            <person name="Chen Y."/>
            <person name="Brook T.C."/>
            <person name="O'Neill I."/>
            <person name="Soe C.Z."/>
            <person name="Hall L.J."/>
            <person name="Hoyles L."/>
        </authorList>
    </citation>
    <scope>NUCLEOTIDE SEQUENCE [LARGE SCALE GENOMIC DNA]</scope>
    <source>
        <strain evidence="1 2">P080C CL</strain>
    </source>
</reference>
<accession>A0ABY2PTH4</accession>
<comment type="caution">
    <text evidence="1">The sequence shown here is derived from an EMBL/GenBank/DDBJ whole genome shotgun (WGS) entry which is preliminary data.</text>
</comment>
<proteinExistence type="predicted"/>
<evidence type="ECO:0000313" key="2">
    <source>
        <dbReference type="Proteomes" id="UP000306790"/>
    </source>
</evidence>
<dbReference type="EMBL" id="QFVP01000008">
    <property type="protein sequence ID" value="THE37375.1"/>
    <property type="molecule type" value="Genomic_DNA"/>
</dbReference>